<gene>
    <name evidence="2" type="ORF">SteCoe_11935</name>
</gene>
<keyword evidence="1" id="KW-0175">Coiled coil</keyword>
<name>A0A1R2CC27_9CILI</name>
<keyword evidence="3" id="KW-1185">Reference proteome</keyword>
<proteinExistence type="predicted"/>
<organism evidence="2 3">
    <name type="scientific">Stentor coeruleus</name>
    <dbReference type="NCBI Taxonomy" id="5963"/>
    <lineage>
        <taxon>Eukaryota</taxon>
        <taxon>Sar</taxon>
        <taxon>Alveolata</taxon>
        <taxon>Ciliophora</taxon>
        <taxon>Postciliodesmatophora</taxon>
        <taxon>Heterotrichea</taxon>
        <taxon>Heterotrichida</taxon>
        <taxon>Stentoridae</taxon>
        <taxon>Stentor</taxon>
    </lineage>
</organism>
<reference evidence="2 3" key="1">
    <citation type="submission" date="2016-11" db="EMBL/GenBank/DDBJ databases">
        <title>The macronuclear genome of Stentor coeruleus: a giant cell with tiny introns.</title>
        <authorList>
            <person name="Slabodnick M."/>
            <person name="Ruby J.G."/>
            <person name="Reiff S.B."/>
            <person name="Swart E.C."/>
            <person name="Gosai S."/>
            <person name="Prabakaran S."/>
            <person name="Witkowska E."/>
            <person name="Larue G.E."/>
            <person name="Fisher S."/>
            <person name="Freeman R.M."/>
            <person name="Gunawardena J."/>
            <person name="Chu W."/>
            <person name="Stover N.A."/>
            <person name="Gregory B.D."/>
            <person name="Nowacki M."/>
            <person name="Derisi J."/>
            <person name="Roy S.W."/>
            <person name="Marshall W.F."/>
            <person name="Sood P."/>
        </authorList>
    </citation>
    <scope>NUCLEOTIDE SEQUENCE [LARGE SCALE GENOMIC DNA]</scope>
    <source>
        <strain evidence="2">WM001</strain>
    </source>
</reference>
<evidence type="ECO:0000313" key="2">
    <source>
        <dbReference type="EMBL" id="OMJ86520.1"/>
    </source>
</evidence>
<evidence type="ECO:0000313" key="3">
    <source>
        <dbReference type="Proteomes" id="UP000187209"/>
    </source>
</evidence>
<sequence>MERIKCSDNLCEETGTECCVCQKDIKLCIMHLEQHKKLCEAENKSLIEEQKATREEEKKVQNKKKLVIDLEEISQIHDPEALFSYFCRLGYDIFKIIDIEVFKITNDKKYIFLCITY</sequence>
<dbReference type="AlphaFoldDB" id="A0A1R2CC27"/>
<comment type="caution">
    <text evidence="2">The sequence shown here is derived from an EMBL/GenBank/DDBJ whole genome shotgun (WGS) entry which is preliminary data.</text>
</comment>
<accession>A0A1R2CC27</accession>
<dbReference type="Proteomes" id="UP000187209">
    <property type="component" value="Unassembled WGS sequence"/>
</dbReference>
<protein>
    <submittedName>
        <fullName evidence="2">Uncharacterized protein</fullName>
    </submittedName>
</protein>
<feature type="coiled-coil region" evidence="1">
    <location>
        <begin position="29"/>
        <end position="63"/>
    </location>
</feature>
<evidence type="ECO:0000256" key="1">
    <source>
        <dbReference type="SAM" id="Coils"/>
    </source>
</evidence>
<dbReference type="EMBL" id="MPUH01000203">
    <property type="protein sequence ID" value="OMJ86520.1"/>
    <property type="molecule type" value="Genomic_DNA"/>
</dbReference>